<dbReference type="EMBL" id="PFBD01000020">
    <property type="protein sequence ID" value="PIR86995.1"/>
    <property type="molecule type" value="Genomic_DNA"/>
</dbReference>
<dbReference type="InterPro" id="IPR011335">
    <property type="entry name" value="Restrct_endonuc-II-like"/>
</dbReference>
<name>A0A2H0UMJ8_9BACT</name>
<sequence>MSVIGYMQKEKAKKERVESQKAKGRVLLAVVKDKRDLELILKKKWYRIPIAHAPRLRFQYLAFYQPISFGRFGKRIEYYAYVGRQKIVQRKKLLPKEAAHPRANEYYVRVMLQKVLKLPRAIRNTSPRRVSFGFTTLERLRKAKNILQLYSVAETEVIIAEAMKKAGINFLEQKYVIGKDKNGYRRYRIDFAIPAGSRGGIAIECDNKKAHRGKRQLARDNQKDAWLKRQGWKMVRLKEKDILENLGKCVQRINRSK</sequence>
<feature type="domain" description="Restriction endonuclease type II-like" evidence="1">
    <location>
        <begin position="170"/>
        <end position="254"/>
    </location>
</feature>
<evidence type="ECO:0000313" key="3">
    <source>
        <dbReference type="Proteomes" id="UP000229526"/>
    </source>
</evidence>
<reference evidence="3" key="1">
    <citation type="submission" date="2017-09" db="EMBL/GenBank/DDBJ databases">
        <title>Depth-based differentiation of microbial function through sediment-hosted aquifers and enrichment of novel symbionts in the deep terrestrial subsurface.</title>
        <authorList>
            <person name="Probst A.J."/>
            <person name="Ladd B."/>
            <person name="Jarett J.K."/>
            <person name="Geller-Mcgrath D.E."/>
            <person name="Sieber C.M.K."/>
            <person name="Emerson J.B."/>
            <person name="Anantharaman K."/>
            <person name="Thomas B.C."/>
            <person name="Malmstrom R."/>
            <person name="Stieglmeier M."/>
            <person name="Klingl A."/>
            <person name="Woyke T."/>
            <person name="Ryan C.M."/>
            <person name="Banfield J.F."/>
        </authorList>
    </citation>
    <scope>NUCLEOTIDE SEQUENCE [LARGE SCALE GENOMIC DNA]</scope>
</reference>
<protein>
    <recommendedName>
        <fullName evidence="1">Restriction endonuclease type II-like domain-containing protein</fullName>
    </recommendedName>
</protein>
<evidence type="ECO:0000313" key="2">
    <source>
        <dbReference type="EMBL" id="PIR86995.1"/>
    </source>
</evidence>
<dbReference type="Pfam" id="PF18741">
    <property type="entry name" value="MTES_1575"/>
    <property type="match status" value="1"/>
</dbReference>
<dbReference type="AlphaFoldDB" id="A0A2H0UMJ8"/>
<organism evidence="2 3">
    <name type="scientific">Candidatus Harrisonbacteria bacterium CG10_big_fil_rev_8_21_14_0_10_49_15</name>
    <dbReference type="NCBI Taxonomy" id="1974587"/>
    <lineage>
        <taxon>Bacteria</taxon>
        <taxon>Candidatus Harrisoniibacteriota</taxon>
    </lineage>
</organism>
<dbReference type="InterPro" id="IPR049468">
    <property type="entry name" value="Restrct_endonuc-II-like_dom"/>
</dbReference>
<comment type="caution">
    <text evidence="2">The sequence shown here is derived from an EMBL/GenBank/DDBJ whole genome shotgun (WGS) entry which is preliminary data.</text>
</comment>
<dbReference type="SUPFAM" id="SSF52980">
    <property type="entry name" value="Restriction endonuclease-like"/>
    <property type="match status" value="1"/>
</dbReference>
<dbReference type="Proteomes" id="UP000229526">
    <property type="component" value="Unassembled WGS sequence"/>
</dbReference>
<proteinExistence type="predicted"/>
<evidence type="ECO:0000259" key="1">
    <source>
        <dbReference type="Pfam" id="PF18741"/>
    </source>
</evidence>
<accession>A0A2H0UMJ8</accession>
<dbReference type="Gene3D" id="3.40.960.10">
    <property type="entry name" value="VSR Endonuclease"/>
    <property type="match status" value="1"/>
</dbReference>
<gene>
    <name evidence="2" type="ORF">COU11_02070</name>
</gene>